<reference evidence="8 9" key="1">
    <citation type="journal article" date="2012" name="Nat. Genet.">
        <title>The yak genome and adaptation to life at high altitude.</title>
        <authorList>
            <person name="Qiu Q."/>
            <person name="Zhang G."/>
            <person name="Ma T."/>
            <person name="Qian W."/>
            <person name="Wang J."/>
            <person name="Ye Z."/>
            <person name="Cao C."/>
            <person name="Hu Q."/>
            <person name="Kim J."/>
            <person name="Larkin D.M."/>
            <person name="Auvil L."/>
            <person name="Capitanu B."/>
            <person name="Ma J."/>
            <person name="Lewin H.A."/>
            <person name="Qian X."/>
            <person name="Lang Y."/>
            <person name="Zhou R."/>
            <person name="Wang L."/>
            <person name="Wang K."/>
            <person name="Xia J."/>
            <person name="Liao S."/>
            <person name="Pan S."/>
            <person name="Lu X."/>
            <person name="Hou H."/>
            <person name="Wang Y."/>
            <person name="Zang X."/>
            <person name="Yin Y."/>
            <person name="Ma H."/>
            <person name="Zhang J."/>
            <person name="Wang Z."/>
            <person name="Zhang Y."/>
            <person name="Zhang D."/>
            <person name="Yonezawa T."/>
            <person name="Hasegawa M."/>
            <person name="Zhong Y."/>
            <person name="Liu W."/>
            <person name="Zhang Y."/>
            <person name="Huang Z."/>
            <person name="Zhang S."/>
            <person name="Long R."/>
            <person name="Yang H."/>
            <person name="Wang J."/>
            <person name="Lenstra J.A."/>
            <person name="Cooper D.N."/>
            <person name="Wu Y."/>
            <person name="Wang J."/>
            <person name="Shi P."/>
            <person name="Wang J."/>
            <person name="Liu J."/>
        </authorList>
    </citation>
    <scope>NUCLEOTIDE SEQUENCE [LARGE SCALE GENOMIC DNA]</scope>
    <source>
        <strain evidence="9">yakQH1</strain>
    </source>
</reference>
<proteinExistence type="predicted"/>
<organism evidence="8 9">
    <name type="scientific">Bos mutus</name>
    <name type="common">wild yak</name>
    <dbReference type="NCBI Taxonomy" id="72004"/>
    <lineage>
        <taxon>Eukaryota</taxon>
        <taxon>Metazoa</taxon>
        <taxon>Chordata</taxon>
        <taxon>Craniata</taxon>
        <taxon>Vertebrata</taxon>
        <taxon>Euteleostomi</taxon>
        <taxon>Mammalia</taxon>
        <taxon>Eutheria</taxon>
        <taxon>Laurasiatheria</taxon>
        <taxon>Artiodactyla</taxon>
        <taxon>Ruminantia</taxon>
        <taxon>Pecora</taxon>
        <taxon>Bovidae</taxon>
        <taxon>Bovinae</taxon>
        <taxon>Bos</taxon>
    </lineage>
</organism>
<evidence type="ECO:0000313" key="9">
    <source>
        <dbReference type="Proteomes" id="UP000011080"/>
    </source>
</evidence>
<dbReference type="GO" id="GO:0007010">
    <property type="term" value="P:cytoskeleton organization"/>
    <property type="evidence" value="ECO:0007669"/>
    <property type="project" value="TreeGrafter"/>
</dbReference>
<comment type="subunit">
    <text evidence="4">Found in a complex with CFAP410, NEK1 and SPATA7. Interacts with NEK1.</text>
</comment>
<dbReference type="FunFam" id="3.80.10.10:FF:000094">
    <property type="entry name" value="protein C21orf2 isoform X1"/>
    <property type="match status" value="1"/>
</dbReference>
<dbReference type="InterPro" id="IPR001611">
    <property type="entry name" value="Leu-rich_rpt"/>
</dbReference>
<protein>
    <recommendedName>
        <fullName evidence="5">Cilia- and flagella-associated protein 410</fullName>
    </recommendedName>
</protein>
<dbReference type="Proteomes" id="UP000011080">
    <property type="component" value="Unassembled WGS sequence"/>
</dbReference>
<keyword evidence="1" id="KW-0433">Leucine-rich repeat</keyword>
<evidence type="ECO:0000313" key="8">
    <source>
        <dbReference type="EMBL" id="ELR47737.1"/>
    </source>
</evidence>
<dbReference type="SUPFAM" id="SSF52058">
    <property type="entry name" value="L domain-like"/>
    <property type="match status" value="1"/>
</dbReference>
<dbReference type="InterPro" id="IPR003603">
    <property type="entry name" value="U2A'_phosphoprotein32A_C"/>
</dbReference>
<name>L8HXI2_9CETA</name>
<dbReference type="PANTHER" id="PTHR18849:SF0">
    <property type="entry name" value="CILIA- AND FLAGELLA-ASSOCIATED PROTEIN 410-RELATED"/>
    <property type="match status" value="1"/>
</dbReference>
<dbReference type="GO" id="GO:0036064">
    <property type="term" value="C:ciliary basal body"/>
    <property type="evidence" value="ECO:0007669"/>
    <property type="project" value="UniProtKB-ARBA"/>
</dbReference>
<dbReference type="PROSITE" id="PS51450">
    <property type="entry name" value="LRR"/>
    <property type="match status" value="2"/>
</dbReference>
<accession>L8HXI2</accession>
<dbReference type="PANTHER" id="PTHR18849">
    <property type="entry name" value="LEUCINE RICH REPEAT PROTEIN"/>
    <property type="match status" value="1"/>
</dbReference>
<evidence type="ECO:0000256" key="2">
    <source>
        <dbReference type="ARBA" id="ARBA00022737"/>
    </source>
</evidence>
<dbReference type="GO" id="GO:0097733">
    <property type="term" value="C:photoreceptor cell cilium"/>
    <property type="evidence" value="ECO:0007669"/>
    <property type="project" value="UniProtKB-ARBA"/>
</dbReference>
<dbReference type="SMART" id="SM00446">
    <property type="entry name" value="LRRcap"/>
    <property type="match status" value="1"/>
</dbReference>
<feature type="region of interest" description="Disordered" evidence="6">
    <location>
        <begin position="134"/>
        <end position="153"/>
    </location>
</feature>
<evidence type="ECO:0000256" key="4">
    <source>
        <dbReference type="ARBA" id="ARBA00062587"/>
    </source>
</evidence>
<evidence type="ECO:0000259" key="7">
    <source>
        <dbReference type="SMART" id="SM00446"/>
    </source>
</evidence>
<sequence>MKLTRKMVLSRAKASELHSVRKLNCWGSRLTDISICREMPSLEVITLSVNSISSLEPVSRCRQLSELYLRKNRIPSLAELIHLKGLPRLRVLWLAENPCCGTCPHLYRMTVLRTLPQLQKLDNQAVTEEEVSRALMEGEEVTAPSREDLGSGPPELSYTLSAVDAATETTQDPLNLGKGEARDQGQLGLKPTSQDQFPLFSQQEAASSRTSRVKCGHWGLRAEGRGWRHCSDAQSQAPAGGKPAIWIQCLCPDVSWAVVGVTVGRRPVQRAVSGPVASLPPLAPPQWATAPGTTACSCASWLCGTAPGPCTHLPHVSGGARGSDSLCPQNNILMAILMLLRELDIEGLEAVHQTVVSRLQALHKRELQEDME</sequence>
<evidence type="ECO:0000256" key="1">
    <source>
        <dbReference type="ARBA" id="ARBA00022614"/>
    </source>
</evidence>
<dbReference type="InterPro" id="IPR032675">
    <property type="entry name" value="LRR_dom_sf"/>
</dbReference>
<gene>
    <name evidence="8" type="ORF">M91_12155</name>
</gene>
<evidence type="ECO:0000256" key="5">
    <source>
        <dbReference type="ARBA" id="ARBA00074183"/>
    </source>
</evidence>
<keyword evidence="2" id="KW-0677">Repeat</keyword>
<dbReference type="Gene3D" id="3.80.10.10">
    <property type="entry name" value="Ribonuclease Inhibitor"/>
    <property type="match status" value="1"/>
</dbReference>
<feature type="domain" description="U2A'/phosphoprotein 32 family A C-terminal" evidence="7">
    <location>
        <begin position="104"/>
        <end position="122"/>
    </location>
</feature>
<evidence type="ECO:0000256" key="3">
    <source>
        <dbReference type="ARBA" id="ARBA00053373"/>
    </source>
</evidence>
<comment type="function">
    <text evidence="3">Plays a role in cilia formation and/or maintenance. Plays a role in the regulation of cell morphology and cytoskeletal organization. Involved in DNA damage repair.</text>
</comment>
<dbReference type="AlphaFoldDB" id="L8HXI2"/>
<evidence type="ECO:0000256" key="6">
    <source>
        <dbReference type="SAM" id="MobiDB-lite"/>
    </source>
</evidence>
<dbReference type="EMBL" id="JH882971">
    <property type="protein sequence ID" value="ELR47737.1"/>
    <property type="molecule type" value="Genomic_DNA"/>
</dbReference>